<feature type="domain" description="NAD-dependent epimerase/dehydratase" evidence="3">
    <location>
        <begin position="11"/>
        <end position="293"/>
    </location>
</feature>
<name>A0A409W2B2_9AGAR</name>
<dbReference type="AlphaFoldDB" id="A0A409W2B2"/>
<dbReference type="PANTHER" id="PTHR10366">
    <property type="entry name" value="NAD DEPENDENT EPIMERASE/DEHYDRATASE"/>
    <property type="match status" value="1"/>
</dbReference>
<comment type="similarity">
    <text evidence="2">Belongs to the NAD(P)-dependent epimerase/dehydratase family. Dihydroflavonol-4-reductase subfamily.</text>
</comment>
<evidence type="ECO:0000313" key="5">
    <source>
        <dbReference type="Proteomes" id="UP000284706"/>
    </source>
</evidence>
<gene>
    <name evidence="4" type="ORF">CVT26_004343</name>
</gene>
<reference evidence="4 5" key="1">
    <citation type="journal article" date="2018" name="Evol. Lett.">
        <title>Horizontal gene cluster transfer increased hallucinogenic mushroom diversity.</title>
        <authorList>
            <person name="Reynolds H.T."/>
            <person name="Vijayakumar V."/>
            <person name="Gluck-Thaler E."/>
            <person name="Korotkin H.B."/>
            <person name="Matheny P.B."/>
            <person name="Slot J.C."/>
        </authorList>
    </citation>
    <scope>NUCLEOTIDE SEQUENCE [LARGE SCALE GENOMIC DNA]</scope>
    <source>
        <strain evidence="4 5">SRW20</strain>
    </source>
</reference>
<evidence type="ECO:0000259" key="3">
    <source>
        <dbReference type="Pfam" id="PF01370"/>
    </source>
</evidence>
<keyword evidence="1" id="KW-0560">Oxidoreductase</keyword>
<dbReference type="Proteomes" id="UP000284706">
    <property type="component" value="Unassembled WGS sequence"/>
</dbReference>
<dbReference type="Gene3D" id="3.40.50.720">
    <property type="entry name" value="NAD(P)-binding Rossmann-like Domain"/>
    <property type="match status" value="1"/>
</dbReference>
<dbReference type="PANTHER" id="PTHR10366:SF564">
    <property type="entry name" value="STEROL-4-ALPHA-CARBOXYLATE 3-DEHYDROGENASE, DECARBOXYLATING"/>
    <property type="match status" value="1"/>
</dbReference>
<accession>A0A409W2B2</accession>
<dbReference type="InterPro" id="IPR050425">
    <property type="entry name" value="NAD(P)_dehydrat-like"/>
</dbReference>
<dbReference type="FunCoup" id="A0A409W2B2">
    <property type="interactions" value="58"/>
</dbReference>
<evidence type="ECO:0000256" key="2">
    <source>
        <dbReference type="ARBA" id="ARBA00023445"/>
    </source>
</evidence>
<proteinExistence type="inferred from homology"/>
<evidence type="ECO:0000313" key="4">
    <source>
        <dbReference type="EMBL" id="PPQ72636.1"/>
    </source>
</evidence>
<dbReference type="Pfam" id="PF01370">
    <property type="entry name" value="Epimerase"/>
    <property type="match status" value="1"/>
</dbReference>
<dbReference type="STRING" id="231916.A0A409W2B2"/>
<dbReference type="OrthoDB" id="2735536at2759"/>
<evidence type="ECO:0000256" key="1">
    <source>
        <dbReference type="ARBA" id="ARBA00023002"/>
    </source>
</evidence>
<dbReference type="GO" id="GO:0016616">
    <property type="term" value="F:oxidoreductase activity, acting on the CH-OH group of donors, NAD or NADP as acceptor"/>
    <property type="evidence" value="ECO:0007669"/>
    <property type="project" value="TreeGrafter"/>
</dbReference>
<protein>
    <recommendedName>
        <fullName evidence="3">NAD-dependent epimerase/dehydratase domain-containing protein</fullName>
    </recommendedName>
</protein>
<organism evidence="4 5">
    <name type="scientific">Gymnopilus dilepis</name>
    <dbReference type="NCBI Taxonomy" id="231916"/>
    <lineage>
        <taxon>Eukaryota</taxon>
        <taxon>Fungi</taxon>
        <taxon>Dikarya</taxon>
        <taxon>Basidiomycota</taxon>
        <taxon>Agaricomycotina</taxon>
        <taxon>Agaricomycetes</taxon>
        <taxon>Agaricomycetidae</taxon>
        <taxon>Agaricales</taxon>
        <taxon>Agaricineae</taxon>
        <taxon>Hymenogastraceae</taxon>
        <taxon>Gymnopilus</taxon>
    </lineage>
</organism>
<dbReference type="SUPFAM" id="SSF51735">
    <property type="entry name" value="NAD(P)-binding Rossmann-fold domains"/>
    <property type="match status" value="1"/>
</dbReference>
<dbReference type="InterPro" id="IPR036291">
    <property type="entry name" value="NAD(P)-bd_dom_sf"/>
</dbReference>
<dbReference type="InParanoid" id="A0A409W2B2"/>
<dbReference type="EMBL" id="NHYE01005447">
    <property type="protein sequence ID" value="PPQ72636.1"/>
    <property type="molecule type" value="Genomic_DNA"/>
</dbReference>
<dbReference type="InterPro" id="IPR001509">
    <property type="entry name" value="Epimerase_deHydtase"/>
</dbReference>
<keyword evidence="5" id="KW-1185">Reference proteome</keyword>
<sequence>MPTVEPPTARILVTGANGYLGMWVVQTLLEQGYGVRAVVRSSEKGDRLKARFAPFIDKLETIVVEDICKDGAFDEAVRDVDAIEHTASPATLKSEEPDGMNGLSGNNICRLRLTMSKDYIKPAIQGTLGILESARKFGDRIKRIIITSSVVAAHNGVAIPTTIFDETQWNDDAIKSVQEKGKEATALEKYSASKTLSERGVAQLTDSRIAAWEFYQEHKDEVHWDLVVLLPSFPALQDVHKPEDLNESLHILWNMITKDMPESILAHTFSLVHVRDISAAHVRALRKEEAGGERIIIASVKPHLYTSEKLPRGNPDLDCTISYRYNAEKGKRILGLEYSSTKVLLRDTVDYFEEMGWLTK</sequence>
<comment type="caution">
    <text evidence="4">The sequence shown here is derived from an EMBL/GenBank/DDBJ whole genome shotgun (WGS) entry which is preliminary data.</text>
</comment>